<feature type="chain" id="PRO_5022135769" evidence="2">
    <location>
        <begin position="24"/>
        <end position="294"/>
    </location>
</feature>
<evidence type="ECO:0000313" key="3">
    <source>
        <dbReference type="EMBL" id="TMQ52405.1"/>
    </source>
</evidence>
<evidence type="ECO:0000313" key="4">
    <source>
        <dbReference type="Proteomes" id="UP000320184"/>
    </source>
</evidence>
<name>A0A538SM20_UNCEI</name>
<dbReference type="InterPro" id="IPR007312">
    <property type="entry name" value="Phosphoesterase"/>
</dbReference>
<dbReference type="EMBL" id="VBOT01000034">
    <property type="protein sequence ID" value="TMQ52405.1"/>
    <property type="molecule type" value="Genomic_DNA"/>
</dbReference>
<dbReference type="GO" id="GO:0042578">
    <property type="term" value="F:phosphoric ester hydrolase activity"/>
    <property type="evidence" value="ECO:0007669"/>
    <property type="project" value="UniProtKB-ARBA"/>
</dbReference>
<sequence>MDRRGRERSIAAFALAFFGTTLAASSTFAAGSSTLGQVVPRLDHIIVVVMENKTYDQVRVLPYAAGLIASYASFSNSYGLTHPSQPNYLALWGGDTFGVTSDACPAPGSPYSAENLGHACEAAGLTWRAYSENLPEAGSSVCTADNSLYTRKHDPWTNFSNLDHLNERPYSDLAADISGGTLPNLAFVIPNNCDDSHNTTQGCTAEFGDTWLSNNVPAMIQAVGNGIVVLTWDEDDSSLRNNNHILTVFAGPPVQSGYVSTQILSHYTVLRMICEALGIQPFGFAAGQFSITDV</sequence>
<dbReference type="InterPro" id="IPR017850">
    <property type="entry name" value="Alkaline_phosphatase_core_sf"/>
</dbReference>
<dbReference type="PANTHER" id="PTHR31956:SF1">
    <property type="entry name" value="NON-SPECIFIC PHOSPHOLIPASE C1"/>
    <property type="match status" value="1"/>
</dbReference>
<feature type="signal peptide" evidence="2">
    <location>
        <begin position="1"/>
        <end position="23"/>
    </location>
</feature>
<dbReference type="Pfam" id="PF04185">
    <property type="entry name" value="Phosphoesterase"/>
    <property type="match status" value="1"/>
</dbReference>
<reference evidence="3 4" key="1">
    <citation type="journal article" date="2019" name="Nat. Microbiol.">
        <title>Mediterranean grassland soil C-N compound turnover is dependent on rainfall and depth, and is mediated by genomically divergent microorganisms.</title>
        <authorList>
            <person name="Diamond S."/>
            <person name="Andeer P.F."/>
            <person name="Li Z."/>
            <person name="Crits-Christoph A."/>
            <person name="Burstein D."/>
            <person name="Anantharaman K."/>
            <person name="Lane K.R."/>
            <person name="Thomas B.C."/>
            <person name="Pan C."/>
            <person name="Northen T.R."/>
            <person name="Banfield J.F."/>
        </authorList>
    </citation>
    <scope>NUCLEOTIDE SEQUENCE [LARGE SCALE GENOMIC DNA]</scope>
    <source>
        <strain evidence="3">WS_3</strain>
    </source>
</reference>
<accession>A0A538SM20</accession>
<protein>
    <submittedName>
        <fullName evidence="3">Acid phosphatase</fullName>
    </submittedName>
</protein>
<keyword evidence="2" id="KW-0732">Signal</keyword>
<feature type="non-terminal residue" evidence="3">
    <location>
        <position position="294"/>
    </location>
</feature>
<evidence type="ECO:0000256" key="2">
    <source>
        <dbReference type="SAM" id="SignalP"/>
    </source>
</evidence>
<comment type="caution">
    <text evidence="3">The sequence shown here is derived from an EMBL/GenBank/DDBJ whole genome shotgun (WGS) entry which is preliminary data.</text>
</comment>
<organism evidence="3 4">
    <name type="scientific">Eiseniibacteriota bacterium</name>
    <dbReference type="NCBI Taxonomy" id="2212470"/>
    <lineage>
        <taxon>Bacteria</taxon>
        <taxon>Candidatus Eiseniibacteriota</taxon>
    </lineage>
</organism>
<evidence type="ECO:0000256" key="1">
    <source>
        <dbReference type="ARBA" id="ARBA00022801"/>
    </source>
</evidence>
<proteinExistence type="predicted"/>
<dbReference type="Proteomes" id="UP000320184">
    <property type="component" value="Unassembled WGS sequence"/>
</dbReference>
<gene>
    <name evidence="3" type="ORF">E6K73_02945</name>
</gene>
<dbReference type="Gene3D" id="3.40.720.10">
    <property type="entry name" value="Alkaline Phosphatase, subunit A"/>
    <property type="match status" value="1"/>
</dbReference>
<dbReference type="AlphaFoldDB" id="A0A538SM20"/>
<dbReference type="PANTHER" id="PTHR31956">
    <property type="entry name" value="NON-SPECIFIC PHOSPHOLIPASE C4-RELATED"/>
    <property type="match status" value="1"/>
</dbReference>
<keyword evidence="1" id="KW-0378">Hydrolase</keyword>